<dbReference type="Pfam" id="PF01071">
    <property type="entry name" value="GARS_A"/>
    <property type="match status" value="1"/>
</dbReference>
<dbReference type="HAMAP" id="MF_00138">
    <property type="entry name" value="GARS"/>
    <property type="match status" value="1"/>
</dbReference>
<dbReference type="Gene3D" id="3.40.50.20">
    <property type="match status" value="1"/>
</dbReference>
<dbReference type="InterPro" id="IPR020559">
    <property type="entry name" value="PRibGlycinamide_synth_CS"/>
</dbReference>
<dbReference type="EMBL" id="QHHQ01000001">
    <property type="protein sequence ID" value="RAI03673.1"/>
    <property type="molecule type" value="Genomic_DNA"/>
</dbReference>
<dbReference type="InterPro" id="IPR020561">
    <property type="entry name" value="PRibGlycinamid_synth_ATP-grasp"/>
</dbReference>
<evidence type="ECO:0000256" key="4">
    <source>
        <dbReference type="ARBA" id="ARBA00013255"/>
    </source>
</evidence>
<dbReference type="InterPro" id="IPR020560">
    <property type="entry name" value="PRibGlycinamide_synth_C-dom"/>
</dbReference>
<feature type="domain" description="ATP-grasp" evidence="14">
    <location>
        <begin position="111"/>
        <end position="316"/>
    </location>
</feature>
<dbReference type="GO" id="GO:0009113">
    <property type="term" value="P:purine nucleobase biosynthetic process"/>
    <property type="evidence" value="ECO:0007669"/>
    <property type="project" value="InterPro"/>
</dbReference>
<evidence type="ECO:0000313" key="15">
    <source>
        <dbReference type="EMBL" id="RAI03673.1"/>
    </source>
</evidence>
<evidence type="ECO:0000256" key="5">
    <source>
        <dbReference type="ARBA" id="ARBA00022598"/>
    </source>
</evidence>
<comment type="pathway">
    <text evidence="3 12">Purine metabolism; IMP biosynthesis via de novo pathway; N(1)-(5-phospho-D-ribosyl)glycinamide from 5-phospho-alpha-D-ribose 1-diphosphate: step 2/2.</text>
</comment>
<dbReference type="PANTHER" id="PTHR43472:SF1">
    <property type="entry name" value="PHOSPHORIBOSYLAMINE--GLYCINE LIGASE, CHLOROPLASTIC"/>
    <property type="match status" value="1"/>
</dbReference>
<dbReference type="InterPro" id="IPR016185">
    <property type="entry name" value="PreATP-grasp_dom_sf"/>
</dbReference>
<sequence length="420" mass="43022">MSSPSGAPSGARVLIVGSGGREHALAAAVKRSPKVAHLAFAGGPNAGLAAIAERVAPEDVEAAAARADLVVIGPEAPLAEGLADRLRAQGRIVFGPSAEAAQLESSKAYTKEVCALLGLPTAGCEIAESLEEALAAVERMGAPLVVKADGLAAGKGVVLAHTQDEAEAAVRNAMDGAFGEAGHRVVIEEMLSGPEVSLFALSDGNVVREFASARDYKRAYDGDEGPNTGGMGAVSPAPGFTDALCEEAMATIVRPTLDWLADRGTPYIGVLYAGLMLTEDGPKLIEYNVRFGDPECQIMWERVTSDPYELLYATAAGTLADAPLEVSPDSAVGVVVAANGYPGPVGKGERIGGLDDVAAAGAAVYHSGTMPDGADVLSNGGRVLTVVSRGATPADARRDVYEALKHLDWPGGRMRGDIAL</sequence>
<accession>A0A8B2NWC0</accession>
<dbReference type="InterPro" id="IPR000115">
    <property type="entry name" value="PRibGlycinamide_synth"/>
</dbReference>
<name>A0A8B2NWC0_9HYPH</name>
<dbReference type="InterPro" id="IPR020562">
    <property type="entry name" value="PRibGlycinamide_synth_N"/>
</dbReference>
<evidence type="ECO:0000256" key="6">
    <source>
        <dbReference type="ARBA" id="ARBA00022741"/>
    </source>
</evidence>
<dbReference type="Gene3D" id="3.30.1490.20">
    <property type="entry name" value="ATP-grasp fold, A domain"/>
    <property type="match status" value="1"/>
</dbReference>
<dbReference type="SUPFAM" id="SSF56059">
    <property type="entry name" value="Glutathione synthetase ATP-binding domain-like"/>
    <property type="match status" value="1"/>
</dbReference>
<dbReference type="InterPro" id="IPR011054">
    <property type="entry name" value="Rudment_hybrid_motif"/>
</dbReference>
<dbReference type="PROSITE" id="PS00184">
    <property type="entry name" value="GARS"/>
    <property type="match status" value="1"/>
</dbReference>
<comment type="cofactor">
    <cofactor evidence="1">
        <name>Mn(2+)</name>
        <dbReference type="ChEBI" id="CHEBI:29035"/>
    </cofactor>
</comment>
<dbReference type="GO" id="GO:0004637">
    <property type="term" value="F:phosphoribosylamine-glycine ligase activity"/>
    <property type="evidence" value="ECO:0007669"/>
    <property type="project" value="UniProtKB-UniRule"/>
</dbReference>
<dbReference type="SUPFAM" id="SSF51246">
    <property type="entry name" value="Rudiment single hybrid motif"/>
    <property type="match status" value="1"/>
</dbReference>
<dbReference type="Proteomes" id="UP000249590">
    <property type="component" value="Unassembled WGS sequence"/>
</dbReference>
<keyword evidence="8 13" id="KW-0067">ATP-binding</keyword>
<comment type="catalytic activity">
    <reaction evidence="12">
        <text>5-phospho-beta-D-ribosylamine + glycine + ATP = N(1)-(5-phospho-beta-D-ribosyl)glycinamide + ADP + phosphate + H(+)</text>
        <dbReference type="Rhea" id="RHEA:17453"/>
        <dbReference type="ChEBI" id="CHEBI:15378"/>
        <dbReference type="ChEBI" id="CHEBI:30616"/>
        <dbReference type="ChEBI" id="CHEBI:43474"/>
        <dbReference type="ChEBI" id="CHEBI:57305"/>
        <dbReference type="ChEBI" id="CHEBI:58681"/>
        <dbReference type="ChEBI" id="CHEBI:143788"/>
        <dbReference type="ChEBI" id="CHEBI:456216"/>
        <dbReference type="EC" id="6.3.4.13"/>
    </reaction>
</comment>
<comment type="caution">
    <text evidence="15">The sequence shown here is derived from an EMBL/GenBank/DDBJ whole genome shotgun (WGS) entry which is preliminary data.</text>
</comment>
<dbReference type="OrthoDB" id="9807240at2"/>
<evidence type="ECO:0000256" key="11">
    <source>
        <dbReference type="ARBA" id="ARBA00042864"/>
    </source>
</evidence>
<reference evidence="15 16" key="1">
    <citation type="submission" date="2018-05" db="EMBL/GenBank/DDBJ databases">
        <title>Acuticoccus sediminis sp. nov., isolated from deep-sea sediment of Indian Ocean.</title>
        <authorList>
            <person name="Liu X."/>
            <person name="Lai Q."/>
            <person name="Du Y."/>
            <person name="Sun F."/>
            <person name="Zhang X."/>
            <person name="Wang S."/>
            <person name="Shao Z."/>
        </authorList>
    </citation>
    <scope>NUCLEOTIDE SEQUENCE [LARGE SCALE GENOMIC DNA]</scope>
    <source>
        <strain evidence="15 16">PTG4-2</strain>
    </source>
</reference>
<dbReference type="UniPathway" id="UPA00074">
    <property type="reaction ID" value="UER00125"/>
</dbReference>
<evidence type="ECO:0000256" key="9">
    <source>
        <dbReference type="ARBA" id="ARBA00038345"/>
    </source>
</evidence>
<evidence type="ECO:0000313" key="16">
    <source>
        <dbReference type="Proteomes" id="UP000249590"/>
    </source>
</evidence>
<evidence type="ECO:0000256" key="13">
    <source>
        <dbReference type="PROSITE-ProRule" id="PRU00409"/>
    </source>
</evidence>
<dbReference type="AlphaFoldDB" id="A0A8B2NWC0"/>
<comment type="cofactor">
    <cofactor evidence="2">
        <name>Mg(2+)</name>
        <dbReference type="ChEBI" id="CHEBI:18420"/>
    </cofactor>
</comment>
<gene>
    <name evidence="12" type="primary">purD</name>
    <name evidence="15" type="ORF">DLJ53_04100</name>
</gene>
<dbReference type="SMART" id="SM01210">
    <property type="entry name" value="GARS_C"/>
    <property type="match status" value="1"/>
</dbReference>
<dbReference type="RefSeq" id="WP_111342583.1">
    <property type="nucleotide sequence ID" value="NZ_JAIWKD010000001.1"/>
</dbReference>
<protein>
    <recommendedName>
        <fullName evidence="4 12">Phosphoribosylamine--glycine ligase</fullName>
        <ecNumber evidence="4 12">6.3.4.13</ecNumber>
    </recommendedName>
    <alternativeName>
        <fullName evidence="12">GARS</fullName>
    </alternativeName>
    <alternativeName>
        <fullName evidence="10 12">Glycinamide ribonucleotide synthetase</fullName>
    </alternativeName>
    <alternativeName>
        <fullName evidence="11 12">Phosphoribosylglycinamide synthetase</fullName>
    </alternativeName>
</protein>
<evidence type="ECO:0000256" key="3">
    <source>
        <dbReference type="ARBA" id="ARBA00005174"/>
    </source>
</evidence>
<organism evidence="15 16">
    <name type="scientific">Acuticoccus sediminis</name>
    <dbReference type="NCBI Taxonomy" id="2184697"/>
    <lineage>
        <taxon>Bacteria</taxon>
        <taxon>Pseudomonadati</taxon>
        <taxon>Pseudomonadota</taxon>
        <taxon>Alphaproteobacteria</taxon>
        <taxon>Hyphomicrobiales</taxon>
        <taxon>Amorphaceae</taxon>
        <taxon>Acuticoccus</taxon>
    </lineage>
</organism>
<dbReference type="GO" id="GO:0006189">
    <property type="term" value="P:'de novo' IMP biosynthetic process"/>
    <property type="evidence" value="ECO:0007669"/>
    <property type="project" value="UniProtKB-UniRule"/>
</dbReference>
<dbReference type="Gene3D" id="3.90.600.10">
    <property type="entry name" value="Phosphoribosylglycinamide synthetase, C-terminal domain"/>
    <property type="match status" value="1"/>
</dbReference>
<evidence type="ECO:0000256" key="1">
    <source>
        <dbReference type="ARBA" id="ARBA00001936"/>
    </source>
</evidence>
<dbReference type="PANTHER" id="PTHR43472">
    <property type="entry name" value="PHOSPHORIBOSYLAMINE--GLYCINE LIGASE"/>
    <property type="match status" value="1"/>
</dbReference>
<dbReference type="EC" id="6.3.4.13" evidence="4 12"/>
<evidence type="ECO:0000256" key="8">
    <source>
        <dbReference type="ARBA" id="ARBA00022840"/>
    </source>
</evidence>
<proteinExistence type="inferred from homology"/>
<keyword evidence="16" id="KW-1185">Reference proteome</keyword>
<dbReference type="NCBIfam" id="TIGR00877">
    <property type="entry name" value="purD"/>
    <property type="match status" value="1"/>
</dbReference>
<dbReference type="InterPro" id="IPR011761">
    <property type="entry name" value="ATP-grasp"/>
</dbReference>
<dbReference type="PROSITE" id="PS50975">
    <property type="entry name" value="ATP_GRASP"/>
    <property type="match status" value="1"/>
</dbReference>
<keyword evidence="7 12" id="KW-0658">Purine biosynthesis</keyword>
<dbReference type="GO" id="GO:0005524">
    <property type="term" value="F:ATP binding"/>
    <property type="evidence" value="ECO:0007669"/>
    <property type="project" value="UniProtKB-UniRule"/>
</dbReference>
<dbReference type="SUPFAM" id="SSF52440">
    <property type="entry name" value="PreATP-grasp domain"/>
    <property type="match status" value="1"/>
</dbReference>
<dbReference type="Pfam" id="PF02844">
    <property type="entry name" value="GARS_N"/>
    <property type="match status" value="1"/>
</dbReference>
<dbReference type="InterPro" id="IPR037123">
    <property type="entry name" value="PRibGlycinamide_synth_C_sf"/>
</dbReference>
<comment type="similarity">
    <text evidence="9 12">Belongs to the GARS family.</text>
</comment>
<keyword evidence="6 13" id="KW-0547">Nucleotide-binding</keyword>
<dbReference type="SMART" id="SM01209">
    <property type="entry name" value="GARS_A"/>
    <property type="match status" value="1"/>
</dbReference>
<dbReference type="GO" id="GO:0046872">
    <property type="term" value="F:metal ion binding"/>
    <property type="evidence" value="ECO:0007669"/>
    <property type="project" value="InterPro"/>
</dbReference>
<evidence type="ECO:0000259" key="14">
    <source>
        <dbReference type="PROSITE" id="PS50975"/>
    </source>
</evidence>
<evidence type="ECO:0000256" key="7">
    <source>
        <dbReference type="ARBA" id="ARBA00022755"/>
    </source>
</evidence>
<evidence type="ECO:0000256" key="12">
    <source>
        <dbReference type="HAMAP-Rule" id="MF_00138"/>
    </source>
</evidence>
<dbReference type="Gene3D" id="3.30.470.20">
    <property type="entry name" value="ATP-grasp fold, B domain"/>
    <property type="match status" value="1"/>
</dbReference>
<dbReference type="InterPro" id="IPR013815">
    <property type="entry name" value="ATP_grasp_subdomain_1"/>
</dbReference>
<keyword evidence="5 12" id="KW-0436">Ligase</keyword>
<evidence type="ECO:0000256" key="2">
    <source>
        <dbReference type="ARBA" id="ARBA00001946"/>
    </source>
</evidence>
<dbReference type="Pfam" id="PF02843">
    <property type="entry name" value="GARS_C"/>
    <property type="match status" value="1"/>
</dbReference>
<evidence type="ECO:0000256" key="10">
    <source>
        <dbReference type="ARBA" id="ARBA00042242"/>
    </source>
</evidence>